<dbReference type="Proteomes" id="UP000305840">
    <property type="component" value="Unassembled WGS sequence"/>
</dbReference>
<dbReference type="GO" id="GO:0008270">
    <property type="term" value="F:zinc ion binding"/>
    <property type="evidence" value="ECO:0007669"/>
    <property type="project" value="InterPro"/>
</dbReference>
<protein>
    <submittedName>
        <fullName evidence="2">HNH endonuclease</fullName>
    </submittedName>
</protein>
<dbReference type="EMBL" id="SYVO01000080">
    <property type="protein sequence ID" value="TKG04566.1"/>
    <property type="molecule type" value="Genomic_DNA"/>
</dbReference>
<name>A0A4U2EMF6_9VIBR</name>
<dbReference type="InterPro" id="IPR003615">
    <property type="entry name" value="HNH_nuc"/>
</dbReference>
<dbReference type="Pfam" id="PF01844">
    <property type="entry name" value="HNH"/>
    <property type="match status" value="1"/>
</dbReference>
<keyword evidence="2" id="KW-0540">Nuclease</keyword>
<dbReference type="GO" id="GO:0004519">
    <property type="term" value="F:endonuclease activity"/>
    <property type="evidence" value="ECO:0007669"/>
    <property type="project" value="UniProtKB-KW"/>
</dbReference>
<keyword evidence="2" id="KW-0378">Hydrolase</keyword>
<sequence>MIHFPKTQNQDVINELTRQKGLTAGKYDFDGIWAQLSTDFHDKCYICGDKCSSPRIEHFRPHNGGTDKDKKFDWQNLMLACEHCNAIKSNDYEQLIDCVQEQPDQHIRFSVQPAAKVGQHSIVIEQLPTTTIHPDTKNLLEEVYSGTTKCKQIGASVIVANLLAELNDFDDLIQEYQEDNDAELLEDIGWELNKESKFTAFKRWVVRDSDKYRPIFENLIEN</sequence>
<dbReference type="GO" id="GO:0003676">
    <property type="term" value="F:nucleic acid binding"/>
    <property type="evidence" value="ECO:0007669"/>
    <property type="project" value="InterPro"/>
</dbReference>
<organism evidence="2 3">
    <name type="scientific">Vibrio lentus</name>
    <dbReference type="NCBI Taxonomy" id="136468"/>
    <lineage>
        <taxon>Bacteria</taxon>
        <taxon>Pseudomonadati</taxon>
        <taxon>Pseudomonadota</taxon>
        <taxon>Gammaproteobacteria</taxon>
        <taxon>Vibrionales</taxon>
        <taxon>Vibrionaceae</taxon>
        <taxon>Vibrio</taxon>
    </lineage>
</organism>
<accession>A0A4U2EMF6</accession>
<dbReference type="CDD" id="cd00085">
    <property type="entry name" value="HNHc"/>
    <property type="match status" value="1"/>
</dbReference>
<dbReference type="InterPro" id="IPR002711">
    <property type="entry name" value="HNH"/>
</dbReference>
<evidence type="ECO:0000259" key="1">
    <source>
        <dbReference type="Pfam" id="PF01844"/>
    </source>
</evidence>
<reference evidence="2 3" key="1">
    <citation type="submission" date="2019-04" db="EMBL/GenBank/DDBJ databases">
        <title>A reverse ecology approach based on a biological definition of microbial populations.</title>
        <authorList>
            <person name="Arevalo P."/>
            <person name="Vaninsberghe D."/>
            <person name="Elsherbini J."/>
            <person name="Gore J."/>
            <person name="Polz M."/>
        </authorList>
    </citation>
    <scope>NUCLEOTIDE SEQUENCE [LARGE SCALE GENOMIC DNA]</scope>
    <source>
        <strain evidence="2 3">10N.222.48.A1</strain>
    </source>
</reference>
<proteinExistence type="predicted"/>
<dbReference type="Gene3D" id="1.10.30.50">
    <property type="match status" value="1"/>
</dbReference>
<evidence type="ECO:0000313" key="3">
    <source>
        <dbReference type="Proteomes" id="UP000305840"/>
    </source>
</evidence>
<feature type="domain" description="HNH" evidence="1">
    <location>
        <begin position="44"/>
        <end position="90"/>
    </location>
</feature>
<evidence type="ECO:0000313" key="2">
    <source>
        <dbReference type="EMBL" id="TKG04566.1"/>
    </source>
</evidence>
<gene>
    <name evidence="2" type="ORF">FCV91_19750</name>
</gene>
<dbReference type="AlphaFoldDB" id="A0A4U2EMF6"/>
<keyword evidence="2" id="KW-0255">Endonuclease</keyword>
<dbReference type="RefSeq" id="WP_017083994.1">
    <property type="nucleotide sequence ID" value="NZ_SYVO01000080.1"/>
</dbReference>
<comment type="caution">
    <text evidence="2">The sequence shown here is derived from an EMBL/GenBank/DDBJ whole genome shotgun (WGS) entry which is preliminary data.</text>
</comment>